<gene>
    <name evidence="2" type="ORF">E6C64_07690</name>
    <name evidence="1" type="ORF">E6C64_08545</name>
</gene>
<dbReference type="OrthoDB" id="9770443at2"/>
<evidence type="ECO:0000313" key="1">
    <source>
        <dbReference type="EMBL" id="THG30679.1"/>
    </source>
</evidence>
<dbReference type="AlphaFoldDB" id="A0A4S4FR57"/>
<proteinExistence type="predicted"/>
<evidence type="ECO:0000313" key="3">
    <source>
        <dbReference type="Proteomes" id="UP000309133"/>
    </source>
</evidence>
<reference evidence="2 3" key="1">
    <citation type="submission" date="2019-04" db="EMBL/GenBank/DDBJ databases">
        <authorList>
            <person name="Jiang L."/>
        </authorList>
    </citation>
    <scope>NUCLEOTIDE SEQUENCE [LARGE SCALE GENOMIC DNA]</scope>
    <source>
        <strain evidence="2 3">YIM 131853</strain>
    </source>
</reference>
<keyword evidence="3" id="KW-1185">Reference proteome</keyword>
<evidence type="ECO:0008006" key="4">
    <source>
        <dbReference type="Google" id="ProtNLM"/>
    </source>
</evidence>
<dbReference type="RefSeq" id="WP_136427036.1">
    <property type="nucleotide sequence ID" value="NZ_SSSM01000003.1"/>
</dbReference>
<protein>
    <recommendedName>
        <fullName evidence="4">N4-gp56 family major capsid protein</fullName>
    </recommendedName>
</protein>
<organism evidence="2 3">
    <name type="scientific">Naasia lichenicola</name>
    <dbReference type="NCBI Taxonomy" id="2565933"/>
    <lineage>
        <taxon>Bacteria</taxon>
        <taxon>Bacillati</taxon>
        <taxon>Actinomycetota</taxon>
        <taxon>Actinomycetes</taxon>
        <taxon>Micrococcales</taxon>
        <taxon>Microbacteriaceae</taxon>
        <taxon>Naasia</taxon>
    </lineage>
</organism>
<evidence type="ECO:0000313" key="2">
    <source>
        <dbReference type="EMBL" id="THG31916.1"/>
    </source>
</evidence>
<sequence>MSQNYAKAHLKVLDEKFFTESKTDMIINKGIRLEFTGVKTVTIYTVDVVDEVDYIRNGTERFGSLIELGTGTQEFTMSQDKSFTFSVDRGNLEDSMLIQEANTAVKRQVRQVSVPNTDKYRLAVLVAYAVANNQKQATAALNSTNAYTTFLADQAALDDAEVAPEDRVTYLTPTTYNLFKLDQNFIKGCDHAYDDLKKGIIGTVDGNTLVKIPTSWFPANIDYLTVHRQVLVAPTKFNMVRVLTEVRGVDGAVAEGRRYYDAFIPKNKGVAIRVHKNA</sequence>
<dbReference type="Proteomes" id="UP000309133">
    <property type="component" value="Unassembled WGS sequence"/>
</dbReference>
<dbReference type="EMBL" id="SSSM01000003">
    <property type="protein sequence ID" value="THG31916.1"/>
    <property type="molecule type" value="Genomic_DNA"/>
</dbReference>
<name>A0A4S4FR57_9MICO</name>
<comment type="caution">
    <text evidence="2">The sequence shown here is derived from an EMBL/GenBank/DDBJ whole genome shotgun (WGS) entry which is preliminary data.</text>
</comment>
<accession>A0A4S4FR57</accession>
<dbReference type="EMBL" id="SSSM01000004">
    <property type="protein sequence ID" value="THG30679.1"/>
    <property type="molecule type" value="Genomic_DNA"/>
</dbReference>